<dbReference type="PANTHER" id="PTHR45436:SF5">
    <property type="entry name" value="SENSOR HISTIDINE KINASE TRCS"/>
    <property type="match status" value="1"/>
</dbReference>
<reference evidence="14" key="1">
    <citation type="journal article" date="2014" name="Int. J. Syst. Evol. Microbiol.">
        <title>Complete genome sequence of Corynebacterium casei LMG S-19264T (=DSM 44701T), isolated from a smear-ripened cheese.</title>
        <authorList>
            <consortium name="US DOE Joint Genome Institute (JGI-PGF)"/>
            <person name="Walter F."/>
            <person name="Albersmeier A."/>
            <person name="Kalinowski J."/>
            <person name="Ruckert C."/>
        </authorList>
    </citation>
    <scope>NUCLEOTIDE SEQUENCE</scope>
    <source>
        <strain evidence="14">KCTC 32255</strain>
    </source>
</reference>
<dbReference type="InterPro" id="IPR036890">
    <property type="entry name" value="HATPase_C_sf"/>
</dbReference>
<dbReference type="SUPFAM" id="SSF47384">
    <property type="entry name" value="Homodimeric domain of signal transducing histidine kinase"/>
    <property type="match status" value="1"/>
</dbReference>
<keyword evidence="6 11" id="KW-0812">Transmembrane</keyword>
<dbReference type="SMART" id="SM00388">
    <property type="entry name" value="HisKA"/>
    <property type="match status" value="1"/>
</dbReference>
<evidence type="ECO:0000256" key="10">
    <source>
        <dbReference type="ARBA" id="ARBA00023136"/>
    </source>
</evidence>
<evidence type="ECO:0000256" key="1">
    <source>
        <dbReference type="ARBA" id="ARBA00000085"/>
    </source>
</evidence>
<dbReference type="Pfam" id="PF00512">
    <property type="entry name" value="HisKA"/>
    <property type="match status" value="1"/>
</dbReference>
<dbReference type="InterPro" id="IPR003594">
    <property type="entry name" value="HATPase_dom"/>
</dbReference>
<evidence type="ECO:0000313" key="14">
    <source>
        <dbReference type="EMBL" id="GGZ13605.1"/>
    </source>
</evidence>
<keyword evidence="15" id="KW-1185">Reference proteome</keyword>
<feature type="transmembrane region" description="Helical" evidence="11">
    <location>
        <begin position="32"/>
        <end position="54"/>
    </location>
</feature>
<dbReference type="PRINTS" id="PR00344">
    <property type="entry name" value="BCTRLSENSOR"/>
</dbReference>
<organism evidence="14 15">
    <name type="scientific">Novosphingobium colocasiae</name>
    <dbReference type="NCBI Taxonomy" id="1256513"/>
    <lineage>
        <taxon>Bacteria</taxon>
        <taxon>Pseudomonadati</taxon>
        <taxon>Pseudomonadota</taxon>
        <taxon>Alphaproteobacteria</taxon>
        <taxon>Sphingomonadales</taxon>
        <taxon>Sphingomonadaceae</taxon>
        <taxon>Novosphingobium</taxon>
    </lineage>
</organism>
<dbReference type="EMBL" id="BMZA01000016">
    <property type="protein sequence ID" value="GGZ13605.1"/>
    <property type="molecule type" value="Genomic_DNA"/>
</dbReference>
<dbReference type="Gene3D" id="3.30.565.10">
    <property type="entry name" value="Histidine kinase-like ATPase, C-terminal domain"/>
    <property type="match status" value="1"/>
</dbReference>
<dbReference type="SMART" id="SM00304">
    <property type="entry name" value="HAMP"/>
    <property type="match status" value="1"/>
</dbReference>
<evidence type="ECO:0000256" key="3">
    <source>
        <dbReference type="ARBA" id="ARBA00012438"/>
    </source>
</evidence>
<evidence type="ECO:0000256" key="7">
    <source>
        <dbReference type="ARBA" id="ARBA00022777"/>
    </source>
</evidence>
<feature type="domain" description="HAMP" evidence="13">
    <location>
        <begin position="248"/>
        <end position="303"/>
    </location>
</feature>
<dbReference type="InterPro" id="IPR003660">
    <property type="entry name" value="HAMP_dom"/>
</dbReference>
<feature type="transmembrane region" description="Helical" evidence="11">
    <location>
        <begin position="228"/>
        <end position="247"/>
    </location>
</feature>
<dbReference type="PROSITE" id="PS50885">
    <property type="entry name" value="HAMP"/>
    <property type="match status" value="1"/>
</dbReference>
<dbReference type="CDD" id="cd00075">
    <property type="entry name" value="HATPase"/>
    <property type="match status" value="1"/>
</dbReference>
<keyword evidence="8 11" id="KW-1133">Transmembrane helix</keyword>
<evidence type="ECO:0000259" key="12">
    <source>
        <dbReference type="PROSITE" id="PS50109"/>
    </source>
</evidence>
<name>A0A918PK03_9SPHN</name>
<comment type="caution">
    <text evidence="14">The sequence shown here is derived from an EMBL/GenBank/DDBJ whole genome shotgun (WGS) entry which is preliminary data.</text>
</comment>
<dbReference type="Pfam" id="PF00672">
    <property type="entry name" value="HAMP"/>
    <property type="match status" value="1"/>
</dbReference>
<dbReference type="PROSITE" id="PS50109">
    <property type="entry name" value="HIS_KIN"/>
    <property type="match status" value="1"/>
</dbReference>
<evidence type="ECO:0000313" key="15">
    <source>
        <dbReference type="Proteomes" id="UP000648075"/>
    </source>
</evidence>
<comment type="catalytic activity">
    <reaction evidence="1">
        <text>ATP + protein L-histidine = ADP + protein N-phospho-L-histidine.</text>
        <dbReference type="EC" id="2.7.13.3"/>
    </reaction>
</comment>
<evidence type="ECO:0000256" key="6">
    <source>
        <dbReference type="ARBA" id="ARBA00022692"/>
    </source>
</evidence>
<protein>
    <recommendedName>
        <fullName evidence="3">histidine kinase</fullName>
        <ecNumber evidence="3">2.7.13.3</ecNumber>
    </recommendedName>
</protein>
<dbReference type="InterPro" id="IPR025908">
    <property type="entry name" value="Sensor_TM1"/>
</dbReference>
<keyword evidence="5" id="KW-0808">Transferase</keyword>
<dbReference type="CDD" id="cd00082">
    <property type="entry name" value="HisKA"/>
    <property type="match status" value="1"/>
</dbReference>
<evidence type="ECO:0000256" key="2">
    <source>
        <dbReference type="ARBA" id="ARBA00004370"/>
    </source>
</evidence>
<dbReference type="InterPro" id="IPR003661">
    <property type="entry name" value="HisK_dim/P_dom"/>
</dbReference>
<dbReference type="Pfam" id="PF13755">
    <property type="entry name" value="Sensor_TM1"/>
    <property type="match status" value="1"/>
</dbReference>
<dbReference type="SMART" id="SM00387">
    <property type="entry name" value="HATPase_c"/>
    <property type="match status" value="1"/>
</dbReference>
<dbReference type="Gene3D" id="6.10.340.10">
    <property type="match status" value="1"/>
</dbReference>
<dbReference type="SUPFAM" id="SSF55874">
    <property type="entry name" value="ATPase domain of HSP90 chaperone/DNA topoisomerase II/histidine kinase"/>
    <property type="match status" value="1"/>
</dbReference>
<evidence type="ECO:0000256" key="5">
    <source>
        <dbReference type="ARBA" id="ARBA00022679"/>
    </source>
</evidence>
<dbReference type="InterPro" id="IPR005467">
    <property type="entry name" value="His_kinase_dom"/>
</dbReference>
<dbReference type="RefSeq" id="WP_189622184.1">
    <property type="nucleotide sequence ID" value="NZ_BMZA01000016.1"/>
</dbReference>
<dbReference type="SUPFAM" id="SSF158472">
    <property type="entry name" value="HAMP domain-like"/>
    <property type="match status" value="1"/>
</dbReference>
<comment type="subcellular location">
    <subcellularLocation>
        <location evidence="2">Membrane</location>
    </subcellularLocation>
</comment>
<dbReference type="GO" id="GO:0016020">
    <property type="term" value="C:membrane"/>
    <property type="evidence" value="ECO:0007669"/>
    <property type="project" value="UniProtKB-SubCell"/>
</dbReference>
<evidence type="ECO:0000256" key="11">
    <source>
        <dbReference type="SAM" id="Phobius"/>
    </source>
</evidence>
<dbReference type="Gene3D" id="1.10.287.130">
    <property type="match status" value="1"/>
</dbReference>
<dbReference type="Proteomes" id="UP000648075">
    <property type="component" value="Unassembled WGS sequence"/>
</dbReference>
<evidence type="ECO:0000259" key="13">
    <source>
        <dbReference type="PROSITE" id="PS50885"/>
    </source>
</evidence>
<dbReference type="AlphaFoldDB" id="A0A918PK03"/>
<feature type="domain" description="Histidine kinase" evidence="12">
    <location>
        <begin position="311"/>
        <end position="530"/>
    </location>
</feature>
<dbReference type="CDD" id="cd06225">
    <property type="entry name" value="HAMP"/>
    <property type="match status" value="1"/>
</dbReference>
<dbReference type="EC" id="2.7.13.3" evidence="3"/>
<sequence length="537" mass="58696">MPFRTARSERDLLSPLHRFTATRLGISWRVSLTARILAVNIIALALMAGGLFYIDSYRRELLAERFRLARGEAEIAADALSGAAGAERDRIMVAIGTRQDLRLRLYGADGRLLADTFRLAPPSYVLIDPATEPWYQQTARMLDRGMDAILGAPPIPRYHDAPDTTAADWPEIRTALAKRITSTHQLAAPDRTPVIVAATPVGTGGTALLVTRNARDITENVREARQTLAIIVAGALGVSILLSLFLARTIVEPLRKLVRAAVRVRLGRDRSVVVPRLPDRRDEIGLLARAISDMTAALRQRIDAVESFAADVAHELKNPLTSLRSALESLDRVADPDLRRQLLGIAADDVRRIDFLVTEIADASRIDAQLSRATFEPVDMWRLVNGLVGERDQRGVNGACRVLVSRRDAEDLVVAGDAAQLERVLHNLLDNAVSFSHEGTAIEVELSRSGPRVQIAVSDHGPGIPAEVREKVFERFHSLRPSDEAFGKHSGLGLAIGRTIAEAHYGKLVALPRHDGRPGARLLVSLPAWQREDAAGG</sequence>
<keyword evidence="7 14" id="KW-0418">Kinase</keyword>
<evidence type="ECO:0000256" key="8">
    <source>
        <dbReference type="ARBA" id="ARBA00022989"/>
    </source>
</evidence>
<dbReference type="InterPro" id="IPR050428">
    <property type="entry name" value="TCS_sensor_his_kinase"/>
</dbReference>
<reference evidence="14" key="2">
    <citation type="submission" date="2020-09" db="EMBL/GenBank/DDBJ databases">
        <authorList>
            <person name="Sun Q."/>
            <person name="Kim S."/>
        </authorList>
    </citation>
    <scope>NUCLEOTIDE SEQUENCE</scope>
    <source>
        <strain evidence="14">KCTC 32255</strain>
    </source>
</reference>
<evidence type="ECO:0000256" key="4">
    <source>
        <dbReference type="ARBA" id="ARBA00022553"/>
    </source>
</evidence>
<keyword evidence="9" id="KW-0902">Two-component regulatory system</keyword>
<dbReference type="PANTHER" id="PTHR45436">
    <property type="entry name" value="SENSOR HISTIDINE KINASE YKOH"/>
    <property type="match status" value="1"/>
</dbReference>
<keyword evidence="10 11" id="KW-0472">Membrane</keyword>
<evidence type="ECO:0000256" key="9">
    <source>
        <dbReference type="ARBA" id="ARBA00023012"/>
    </source>
</evidence>
<keyword evidence="4" id="KW-0597">Phosphoprotein</keyword>
<dbReference type="GO" id="GO:0000155">
    <property type="term" value="F:phosphorelay sensor kinase activity"/>
    <property type="evidence" value="ECO:0007669"/>
    <property type="project" value="InterPro"/>
</dbReference>
<dbReference type="Pfam" id="PF02518">
    <property type="entry name" value="HATPase_c"/>
    <property type="match status" value="1"/>
</dbReference>
<gene>
    <name evidence="14" type="ORF">GCM10011614_30810</name>
</gene>
<proteinExistence type="predicted"/>
<dbReference type="InterPro" id="IPR004358">
    <property type="entry name" value="Sig_transdc_His_kin-like_C"/>
</dbReference>
<accession>A0A918PK03</accession>
<dbReference type="InterPro" id="IPR036097">
    <property type="entry name" value="HisK_dim/P_sf"/>
</dbReference>